<evidence type="ECO:0000259" key="18">
    <source>
        <dbReference type="PROSITE" id="PS51003"/>
    </source>
</evidence>
<evidence type="ECO:0000256" key="7">
    <source>
        <dbReference type="ARBA" id="ARBA00022692"/>
    </source>
</evidence>
<keyword evidence="15" id="KW-0508">mRNA splicing</keyword>
<dbReference type="SUPFAM" id="SSF81648">
    <property type="entry name" value="a domain/subunit of cytochrome bc1 complex (Ubiquinol-cytochrome c reductase)"/>
    <property type="match status" value="1"/>
</dbReference>
<dbReference type="InterPro" id="IPR005798">
    <property type="entry name" value="Cyt_b/b6_C"/>
</dbReference>
<feature type="domain" description="Cytochrome b/b6 C-terminal region profile" evidence="18">
    <location>
        <begin position="368"/>
        <end position="412"/>
    </location>
</feature>
<keyword evidence="4" id="KW-0349">Heme</keyword>
<keyword evidence="13" id="KW-0496">Mitochondrion</keyword>
<organism evidence="19 20">
    <name type="scientific">Cetraspora pellucida</name>
    <dbReference type="NCBI Taxonomy" id="1433469"/>
    <lineage>
        <taxon>Eukaryota</taxon>
        <taxon>Fungi</taxon>
        <taxon>Fungi incertae sedis</taxon>
        <taxon>Mucoromycota</taxon>
        <taxon>Glomeromycotina</taxon>
        <taxon>Glomeromycetes</taxon>
        <taxon>Diversisporales</taxon>
        <taxon>Gigasporaceae</taxon>
        <taxon>Cetraspora</taxon>
    </lineage>
</organism>
<dbReference type="SUPFAM" id="SSF81342">
    <property type="entry name" value="Transmembrane di-heme cytochromes"/>
    <property type="match status" value="1"/>
</dbReference>
<dbReference type="InterPro" id="IPR048259">
    <property type="entry name" value="Cytochrome_b_N_euk/bac"/>
</dbReference>
<evidence type="ECO:0000256" key="9">
    <source>
        <dbReference type="ARBA" id="ARBA00022792"/>
    </source>
</evidence>
<dbReference type="GO" id="GO:0008380">
    <property type="term" value="P:RNA splicing"/>
    <property type="evidence" value="ECO:0007669"/>
    <property type="project" value="UniProtKB-KW"/>
</dbReference>
<keyword evidence="20" id="KW-1185">Reference proteome</keyword>
<evidence type="ECO:0000256" key="1">
    <source>
        <dbReference type="ARBA" id="ARBA00004448"/>
    </source>
</evidence>
<evidence type="ECO:0000256" key="15">
    <source>
        <dbReference type="ARBA" id="ARBA00023187"/>
    </source>
</evidence>
<evidence type="ECO:0000256" key="3">
    <source>
        <dbReference type="ARBA" id="ARBA00022448"/>
    </source>
</evidence>
<name>A0A9N9JVN4_9GLOM</name>
<dbReference type="Pfam" id="PF00033">
    <property type="entry name" value="Cytochrome_B"/>
    <property type="match status" value="1"/>
</dbReference>
<feature type="transmembrane region" description="Helical" evidence="16">
    <location>
        <begin position="76"/>
        <end position="97"/>
    </location>
</feature>
<dbReference type="EMBL" id="CAJVQA010030046">
    <property type="protein sequence ID" value="CAG8798378.1"/>
    <property type="molecule type" value="Genomic_DNA"/>
</dbReference>
<gene>
    <name evidence="19" type="ORF">CPELLU_LOCUS17515</name>
</gene>
<dbReference type="Gene3D" id="1.20.810.10">
    <property type="entry name" value="Cytochrome Bc1 Complex, Chain C"/>
    <property type="match status" value="2"/>
</dbReference>
<feature type="transmembrane region" description="Helical" evidence="16">
    <location>
        <begin position="28"/>
        <end position="55"/>
    </location>
</feature>
<keyword evidence="10" id="KW-0249">Electron transport</keyword>
<dbReference type="GO" id="GO:0006397">
    <property type="term" value="P:mRNA processing"/>
    <property type="evidence" value="ECO:0007669"/>
    <property type="project" value="UniProtKB-KW"/>
</dbReference>
<dbReference type="Proteomes" id="UP000789759">
    <property type="component" value="Unassembled WGS sequence"/>
</dbReference>
<dbReference type="GO" id="GO:0006122">
    <property type="term" value="P:mitochondrial electron transport, ubiquinol to cytochrome c"/>
    <property type="evidence" value="ECO:0007669"/>
    <property type="project" value="TreeGrafter"/>
</dbReference>
<feature type="non-terminal residue" evidence="19">
    <location>
        <position position="1"/>
    </location>
</feature>
<dbReference type="PANTHER" id="PTHR19271:SF16">
    <property type="entry name" value="CYTOCHROME B"/>
    <property type="match status" value="1"/>
</dbReference>
<dbReference type="InterPro" id="IPR005797">
    <property type="entry name" value="Cyt_b/b6_N"/>
</dbReference>
<sequence>MKLLKAHPLLVLANSYLIDSPAPSNITYIWNFGSLLGSCLVLQIITGVTLAMHYLPSIDAAFCSVEHIMRDVNNGWLIRYLHANVASFFFLFVYLHIGKALYYGSFRAPRTLLWSIGVVIFLVMVITAFLGYVLPFGQMSLWGGHESPTCMSLPFIMPRTKATNRIGPHNIDVLSVIFGSLLGDSHAERHGNGVRISFQQESTNVEYLMMFWRFLSDRGYCSTKKPKLLIRTAKAGQLRYYFKDGVKIVPDCIGDYFTPLALAVWIQDAMSYGLKLASHNFSYNDVLFLCTVLKDKYDIVATPNRNRDQWTIYIHSESMPILRGIVKDFVVPIIMHMIALHQNGSNNPMGISSSLDRVPLHPYYTFKDLVGHPDNYIPANPMQTPASIVPEWYLLPYYAILRAIPSKLLGLISWSYDENAFHSLRFPLTVPFLTPLFLHPSLVFLSDQNWAAFKASPGLLSTPGRVNWNLVKRHYFNQFKRCSQDMGKVVKDLVDTFLCVSSLFKLSLTRIEHGSGAPKARAGIRRSPLPCFNLANWLGVGGLWPPLKPAPLLPPCKRFPCKLAYRLVK</sequence>
<keyword evidence="5" id="KW-0679">Respiratory chain</keyword>
<comment type="caution">
    <text evidence="19">The sequence shown here is derived from an EMBL/GenBank/DDBJ whole genome shotgun (WGS) entry which is preliminary data.</text>
</comment>
<feature type="transmembrane region" description="Helical" evidence="16">
    <location>
        <begin position="112"/>
        <end position="134"/>
    </location>
</feature>
<evidence type="ECO:0000313" key="19">
    <source>
        <dbReference type="EMBL" id="CAG8798378.1"/>
    </source>
</evidence>
<dbReference type="GO" id="GO:0016491">
    <property type="term" value="F:oxidoreductase activity"/>
    <property type="evidence" value="ECO:0007669"/>
    <property type="project" value="UniProtKB-UniRule"/>
</dbReference>
<evidence type="ECO:0000256" key="11">
    <source>
        <dbReference type="ARBA" id="ARBA00022989"/>
    </source>
</evidence>
<dbReference type="InterPro" id="IPR036150">
    <property type="entry name" value="Cyt_b/b6_C_sf"/>
</dbReference>
<keyword evidence="11 16" id="KW-1133">Transmembrane helix</keyword>
<keyword evidence="12" id="KW-0408">Iron</keyword>
<protein>
    <recommendedName>
        <fullName evidence="2">Cytochrome b</fullName>
    </recommendedName>
</protein>
<comment type="subcellular location">
    <subcellularLocation>
        <location evidence="1">Mitochondrion inner membrane</location>
        <topology evidence="1">Multi-pass membrane protein</topology>
    </subcellularLocation>
</comment>
<dbReference type="Pfam" id="PF00032">
    <property type="entry name" value="Cytochrom_B_C"/>
    <property type="match status" value="1"/>
</dbReference>
<dbReference type="InterPro" id="IPR027387">
    <property type="entry name" value="Cytb/b6-like_sf"/>
</dbReference>
<evidence type="ECO:0000256" key="2">
    <source>
        <dbReference type="ARBA" id="ARBA00013531"/>
    </source>
</evidence>
<dbReference type="Pfam" id="PF03161">
    <property type="entry name" value="LAGLIDADG_2"/>
    <property type="match status" value="1"/>
</dbReference>
<reference evidence="19" key="1">
    <citation type="submission" date="2021-06" db="EMBL/GenBank/DDBJ databases">
        <authorList>
            <person name="Kallberg Y."/>
            <person name="Tangrot J."/>
            <person name="Rosling A."/>
        </authorList>
    </citation>
    <scope>NUCLEOTIDE SEQUENCE</scope>
    <source>
        <strain evidence="19">FL966</strain>
    </source>
</reference>
<dbReference type="InterPro" id="IPR004860">
    <property type="entry name" value="LAGLIDADG_dom"/>
</dbReference>
<keyword evidence="8" id="KW-0479">Metal-binding</keyword>
<evidence type="ECO:0000256" key="16">
    <source>
        <dbReference type="SAM" id="Phobius"/>
    </source>
</evidence>
<evidence type="ECO:0000256" key="6">
    <source>
        <dbReference type="ARBA" id="ARBA00022664"/>
    </source>
</evidence>
<dbReference type="PANTHER" id="PTHR19271">
    <property type="entry name" value="CYTOCHROME B"/>
    <property type="match status" value="1"/>
</dbReference>
<dbReference type="GO" id="GO:0008121">
    <property type="term" value="F:quinol-cytochrome-c reductase activity"/>
    <property type="evidence" value="ECO:0007669"/>
    <property type="project" value="TreeGrafter"/>
</dbReference>
<evidence type="ECO:0000256" key="8">
    <source>
        <dbReference type="ARBA" id="ARBA00022723"/>
    </source>
</evidence>
<dbReference type="GO" id="GO:0004519">
    <property type="term" value="F:endonuclease activity"/>
    <property type="evidence" value="ECO:0007669"/>
    <property type="project" value="InterPro"/>
</dbReference>
<accession>A0A9N9JVN4</accession>
<dbReference type="GO" id="GO:0005743">
    <property type="term" value="C:mitochondrial inner membrane"/>
    <property type="evidence" value="ECO:0007669"/>
    <property type="project" value="UniProtKB-SubCell"/>
</dbReference>
<dbReference type="PROSITE" id="PS51003">
    <property type="entry name" value="CYTB_CTER"/>
    <property type="match status" value="1"/>
</dbReference>
<dbReference type="AlphaFoldDB" id="A0A9N9JVN4"/>
<evidence type="ECO:0000256" key="4">
    <source>
        <dbReference type="ARBA" id="ARBA00022617"/>
    </source>
</evidence>
<dbReference type="CDD" id="cd00284">
    <property type="entry name" value="Cytochrome_b_N"/>
    <property type="match status" value="1"/>
</dbReference>
<evidence type="ECO:0000256" key="5">
    <source>
        <dbReference type="ARBA" id="ARBA00022660"/>
    </source>
</evidence>
<dbReference type="Gene3D" id="3.10.28.10">
    <property type="entry name" value="Homing endonucleases"/>
    <property type="match status" value="2"/>
</dbReference>
<evidence type="ECO:0000313" key="20">
    <source>
        <dbReference type="Proteomes" id="UP000789759"/>
    </source>
</evidence>
<feature type="domain" description="Cytochrome b/b6 N-terminal region profile" evidence="17">
    <location>
        <begin position="1"/>
        <end position="224"/>
    </location>
</feature>
<evidence type="ECO:0000256" key="14">
    <source>
        <dbReference type="ARBA" id="ARBA00023136"/>
    </source>
</evidence>
<keyword evidence="7 16" id="KW-0812">Transmembrane</keyword>
<evidence type="ECO:0000256" key="13">
    <source>
        <dbReference type="ARBA" id="ARBA00023128"/>
    </source>
</evidence>
<dbReference type="GO" id="GO:0046872">
    <property type="term" value="F:metal ion binding"/>
    <property type="evidence" value="ECO:0007669"/>
    <property type="project" value="UniProtKB-KW"/>
</dbReference>
<dbReference type="InterPro" id="IPR016174">
    <property type="entry name" value="Di-haem_cyt_TM"/>
</dbReference>
<dbReference type="PROSITE" id="PS51002">
    <property type="entry name" value="CYTB_NTER"/>
    <property type="match status" value="1"/>
</dbReference>
<evidence type="ECO:0000256" key="10">
    <source>
        <dbReference type="ARBA" id="ARBA00022982"/>
    </source>
</evidence>
<dbReference type="SUPFAM" id="SSF55608">
    <property type="entry name" value="Homing endonucleases"/>
    <property type="match status" value="1"/>
</dbReference>
<dbReference type="OrthoDB" id="244at2759"/>
<evidence type="ECO:0000256" key="12">
    <source>
        <dbReference type="ARBA" id="ARBA00023004"/>
    </source>
</evidence>
<keyword evidence="6" id="KW-0507">mRNA processing</keyword>
<keyword evidence="9" id="KW-0999">Mitochondrion inner membrane</keyword>
<keyword evidence="3" id="KW-0813">Transport</keyword>
<dbReference type="InterPro" id="IPR027434">
    <property type="entry name" value="Homing_endonucl"/>
</dbReference>
<proteinExistence type="predicted"/>
<keyword evidence="14 16" id="KW-0472">Membrane</keyword>
<evidence type="ECO:0000259" key="17">
    <source>
        <dbReference type="PROSITE" id="PS51002"/>
    </source>
</evidence>